<evidence type="ECO:0000313" key="1">
    <source>
        <dbReference type="EMBL" id="MEE6701805.1"/>
    </source>
</evidence>
<dbReference type="Pfam" id="PF20505">
    <property type="entry name" value="DUF6731"/>
    <property type="match status" value="1"/>
</dbReference>
<comment type="caution">
    <text evidence="1">The sequence shown here is derived from an EMBL/GenBank/DDBJ whole genome shotgun (WGS) entry which is preliminary data.</text>
</comment>
<organism evidence="1 2">
    <name type="scientific">Limosilactobacillus pontis</name>
    <dbReference type="NCBI Taxonomy" id="35787"/>
    <lineage>
        <taxon>Bacteria</taxon>
        <taxon>Bacillati</taxon>
        <taxon>Bacillota</taxon>
        <taxon>Bacilli</taxon>
        <taxon>Lactobacillales</taxon>
        <taxon>Lactobacillaceae</taxon>
        <taxon>Limosilactobacillus</taxon>
    </lineage>
</organism>
<dbReference type="EMBL" id="JAQSFA010000026">
    <property type="protein sequence ID" value="MEE6701805.1"/>
    <property type="molecule type" value="Genomic_DNA"/>
</dbReference>
<dbReference type="InterPro" id="IPR046618">
    <property type="entry name" value="DUF6731"/>
</dbReference>
<proteinExistence type="predicted"/>
<protein>
    <submittedName>
        <fullName evidence="1">Uncharacterized protein</fullName>
    </submittedName>
</protein>
<dbReference type="Proteomes" id="UP001335665">
    <property type="component" value="Unassembled WGS sequence"/>
</dbReference>
<dbReference type="RefSeq" id="WP_331191573.1">
    <property type="nucleotide sequence ID" value="NZ_JAQSEO010000006.1"/>
</dbReference>
<evidence type="ECO:0000313" key="2">
    <source>
        <dbReference type="Proteomes" id="UP001335665"/>
    </source>
</evidence>
<keyword evidence="2" id="KW-1185">Reference proteome</keyword>
<gene>
    <name evidence="1" type="ORF">PS396_08485</name>
</gene>
<sequence length="310" mass="35743">MDEKSKLKKVNFDFFQVWKIHDDQENVFDFDDWCELMNATKKKLDDRNIGYNGDIIRCNRIYVANEDKNPVTMLHFLRMRRGTAPAVANLNLPKLSDVDLKADEYIAEDASALFDSTNYVLMLQKNIFSLSVKALQQYVNYFWNEGKSDDEKEEIEFRPILRKDSYNRSKKANKINSFSFKTANMVKPIQSIFKTGIQNIIDSAKGYDGVSVEIKISTTRSKTSILDSKKVHDSVDEIVSNKNLFKKAVVVSGDSGHSEPIELLKEKLSCTREYVIPIKAFLDPEVVEQDMIEKYSPNNDKYKEIVDDNL</sequence>
<reference evidence="1 2" key="1">
    <citation type="submission" date="2023-02" db="EMBL/GenBank/DDBJ databases">
        <title>The predominant lactic acid bacteria and yeasts involved in the spontaneous fermentation of millet during the production of the traditional porridge Hausa koko in Ghana.</title>
        <authorList>
            <person name="Atter A."/>
            <person name="Diaz M."/>
        </authorList>
    </citation>
    <scope>NUCLEOTIDE SEQUENCE [LARGE SCALE GENOMIC DNA]</scope>
    <source>
        <strain evidence="1 2">FI11552</strain>
    </source>
</reference>
<name>A0ABU7SUQ0_9LACO</name>
<accession>A0ABU7SUQ0</accession>